<dbReference type="GeneID" id="62227789"/>
<feature type="domain" description="Protein kinase" evidence="2">
    <location>
        <begin position="339"/>
        <end position="478"/>
    </location>
</feature>
<feature type="region of interest" description="Disordered" evidence="1">
    <location>
        <begin position="227"/>
        <end position="269"/>
    </location>
</feature>
<reference evidence="3 4" key="1">
    <citation type="journal article" date="2020" name="Genome Biol. Evol.">
        <title>Comparative genomics of Sclerotiniaceae.</title>
        <authorList>
            <person name="Valero Jimenez C.A."/>
            <person name="Steentjes M."/>
            <person name="Scholten O.E."/>
            <person name="Van Kan J.A.L."/>
        </authorList>
    </citation>
    <scope>NUCLEOTIDE SEQUENCE [LARGE SCALE GENOMIC DNA]</scope>
    <source>
        <strain evidence="3 4">B1</strain>
    </source>
</reference>
<comment type="caution">
    <text evidence="3">The sequence shown here is derived from an EMBL/GenBank/DDBJ whole genome shotgun (WGS) entry which is preliminary data.</text>
</comment>
<proteinExistence type="predicted"/>
<dbReference type="Proteomes" id="UP000783213">
    <property type="component" value="Unassembled WGS sequence"/>
</dbReference>
<sequence length="524" mass="58024">MDHPFSLPSNSKPYYHNNGTVDFEDLLISDEDLQMWGDLGCSELANSSNSFVGSSPPGWTPQGIAGSEEYQELSAPSSYNSHPPFSRDLNPNMGLPSLLTSFPPPPTSTPVAKDGNYGFLAWINTVQNNGTPISTGNNLSAMYPISMSREWNNRYNASAYQRTAENAEQHNNTASWQSQILNSTDSSPHQRGAPNIASRSDVISTQWQPQSYDCEASSFIEYKPKLPSHSTSHNFSPKPTTTEYPPQSQYSSVSDATSQAESHWTPPNHPLETITPFINPTPFASTLTNNFHFFHSHSLLYKSGVTPHELQMHLAAGSCGVTIHGTVSIPENTNCYQNGTLGLIIAQEMPLTPRLYLPTQRKKISESMRQVVSGLHEKGIVHGDIHLSNFLLCASGNSNDQVSVKLSNFHDSLFISTSSFQASIDHEKEEQWTPVLNGRIVSPNRANEWMKGRDRKATKEDDLYALGICMWELWSGKRYDETCGIWEDVRRGDLKGRGVDMKGVGDKGVRAWVRAWLRGGGAIV</sequence>
<evidence type="ECO:0000313" key="3">
    <source>
        <dbReference type="EMBL" id="KAF7938677.1"/>
    </source>
</evidence>
<name>A0ABQ7J0F8_9HELO</name>
<dbReference type="InterPro" id="IPR000719">
    <property type="entry name" value="Prot_kinase_dom"/>
</dbReference>
<evidence type="ECO:0000313" key="4">
    <source>
        <dbReference type="Proteomes" id="UP000783213"/>
    </source>
</evidence>
<dbReference type="SUPFAM" id="SSF56112">
    <property type="entry name" value="Protein kinase-like (PK-like)"/>
    <property type="match status" value="1"/>
</dbReference>
<keyword evidence="4" id="KW-1185">Reference proteome</keyword>
<evidence type="ECO:0000256" key="1">
    <source>
        <dbReference type="SAM" id="MobiDB-lite"/>
    </source>
</evidence>
<protein>
    <recommendedName>
        <fullName evidence="2">Protein kinase domain-containing protein</fullName>
    </recommendedName>
</protein>
<dbReference type="Pfam" id="PF00069">
    <property type="entry name" value="Pkinase"/>
    <property type="match status" value="1"/>
</dbReference>
<dbReference type="RefSeq" id="XP_038814898.1">
    <property type="nucleotide sequence ID" value="XM_038948632.1"/>
</dbReference>
<organism evidence="3 4">
    <name type="scientific">Botrytis deweyae</name>
    <dbReference type="NCBI Taxonomy" id="2478750"/>
    <lineage>
        <taxon>Eukaryota</taxon>
        <taxon>Fungi</taxon>
        <taxon>Dikarya</taxon>
        <taxon>Ascomycota</taxon>
        <taxon>Pezizomycotina</taxon>
        <taxon>Leotiomycetes</taxon>
        <taxon>Helotiales</taxon>
        <taxon>Sclerotiniaceae</taxon>
        <taxon>Botrytis</taxon>
    </lineage>
</organism>
<dbReference type="InterPro" id="IPR011009">
    <property type="entry name" value="Kinase-like_dom_sf"/>
</dbReference>
<feature type="compositionally biased region" description="Polar residues" evidence="1">
    <location>
        <begin position="228"/>
        <end position="262"/>
    </location>
</feature>
<dbReference type="EMBL" id="RCSX01000002">
    <property type="protein sequence ID" value="KAF7938677.1"/>
    <property type="molecule type" value="Genomic_DNA"/>
</dbReference>
<dbReference type="Gene3D" id="1.10.510.10">
    <property type="entry name" value="Transferase(Phosphotransferase) domain 1"/>
    <property type="match status" value="1"/>
</dbReference>
<evidence type="ECO:0000259" key="2">
    <source>
        <dbReference type="Pfam" id="PF00069"/>
    </source>
</evidence>
<gene>
    <name evidence="3" type="ORF">EAE98_001015</name>
</gene>
<accession>A0ABQ7J0F8</accession>